<organism evidence="2 3">
    <name type="scientific">Austropuccinia psidii MF-1</name>
    <dbReference type="NCBI Taxonomy" id="1389203"/>
    <lineage>
        <taxon>Eukaryota</taxon>
        <taxon>Fungi</taxon>
        <taxon>Dikarya</taxon>
        <taxon>Basidiomycota</taxon>
        <taxon>Pucciniomycotina</taxon>
        <taxon>Pucciniomycetes</taxon>
        <taxon>Pucciniales</taxon>
        <taxon>Sphaerophragmiaceae</taxon>
        <taxon>Austropuccinia</taxon>
    </lineage>
</organism>
<feature type="region of interest" description="Disordered" evidence="1">
    <location>
        <begin position="89"/>
        <end position="114"/>
    </location>
</feature>
<gene>
    <name evidence="2" type="ORF">O181_077925</name>
</gene>
<dbReference type="Proteomes" id="UP000765509">
    <property type="component" value="Unassembled WGS sequence"/>
</dbReference>
<feature type="compositionally biased region" description="Basic and acidic residues" evidence="1">
    <location>
        <begin position="103"/>
        <end position="114"/>
    </location>
</feature>
<evidence type="ECO:0000313" key="3">
    <source>
        <dbReference type="Proteomes" id="UP000765509"/>
    </source>
</evidence>
<keyword evidence="3" id="KW-1185">Reference proteome</keyword>
<evidence type="ECO:0000256" key="1">
    <source>
        <dbReference type="SAM" id="MobiDB-lite"/>
    </source>
</evidence>
<evidence type="ECO:0000313" key="2">
    <source>
        <dbReference type="EMBL" id="MBW0538210.1"/>
    </source>
</evidence>
<protein>
    <submittedName>
        <fullName evidence="2">Uncharacterized protein</fullName>
    </submittedName>
</protein>
<dbReference type="AlphaFoldDB" id="A0A9Q3IGG2"/>
<name>A0A9Q3IGG2_9BASI</name>
<accession>A0A9Q3IGG2</accession>
<dbReference type="EMBL" id="AVOT02042776">
    <property type="protein sequence ID" value="MBW0538210.1"/>
    <property type="molecule type" value="Genomic_DNA"/>
</dbReference>
<sequence>MIQKTPVYVRQSIAEAMSLLKMDLNCVGVGESILEGSQVEIGVLGKGLGKRPNINATKITNKKRCTFEAAKDAQDQGDDMINVEVGHIDNEPWNTESPPKLNETIHDETPPVSP</sequence>
<comment type="caution">
    <text evidence="2">The sequence shown here is derived from an EMBL/GenBank/DDBJ whole genome shotgun (WGS) entry which is preliminary data.</text>
</comment>
<reference evidence="2" key="1">
    <citation type="submission" date="2021-03" db="EMBL/GenBank/DDBJ databases">
        <title>Draft genome sequence of rust myrtle Austropuccinia psidii MF-1, a brazilian biotype.</title>
        <authorList>
            <person name="Quecine M.C."/>
            <person name="Pachon D.M.R."/>
            <person name="Bonatelli M.L."/>
            <person name="Correr F.H."/>
            <person name="Franceschini L.M."/>
            <person name="Leite T.F."/>
            <person name="Margarido G.R.A."/>
            <person name="Almeida C.A."/>
            <person name="Ferrarezi J.A."/>
            <person name="Labate C.A."/>
        </authorList>
    </citation>
    <scope>NUCLEOTIDE SEQUENCE</scope>
    <source>
        <strain evidence="2">MF-1</strain>
    </source>
</reference>
<proteinExistence type="predicted"/>